<organism evidence="2 3">
    <name type="scientific">Panagrolaimus superbus</name>
    <dbReference type="NCBI Taxonomy" id="310955"/>
    <lineage>
        <taxon>Eukaryota</taxon>
        <taxon>Metazoa</taxon>
        <taxon>Ecdysozoa</taxon>
        <taxon>Nematoda</taxon>
        <taxon>Chromadorea</taxon>
        <taxon>Rhabditida</taxon>
        <taxon>Tylenchina</taxon>
        <taxon>Panagrolaimomorpha</taxon>
        <taxon>Panagrolaimoidea</taxon>
        <taxon>Panagrolaimidae</taxon>
        <taxon>Panagrolaimus</taxon>
    </lineage>
</organism>
<sequence>MQNCDVPDVFLISHVSPIPKISNPIQLSDFRPICGTSEVLKTLERYPKDQLLLHLHVNKLLPKEQFGFLPGKSTTKQMVLFTEHIYRSSDKKMTTDVIYVDAEKAFDKPKFERIQQELKDSKIDGKLLNLIMFLLVNRKFLVKINGKLSSQTEADSGVGQGSVLGPIIFIILLSKLSRLLNNIDGIIHFIFADDLKLVCTYFIKDYDQSIMQNALATVSDWCSNESMAVAAHKTFHVQFGTPNPQAIYSLNNSEIQRKDMTRDLGFFIRNDGSISQHLNVITRNVNRKMFSILKKITIKDPKMLIYIYNTYIRPNYEYGSQIFNVQKKKYTDQLEGNQRLFTRIVYKRNHPTTTVIPDYSARLKLYENGFPSPRDWRLISYWRMTCSLLILIRLVLTYDRIMKLRWYYSTSLLIKGSIQSFLKLV</sequence>
<dbReference type="CDD" id="cd01650">
    <property type="entry name" value="RT_nLTR_like"/>
    <property type="match status" value="1"/>
</dbReference>
<reference evidence="3" key="1">
    <citation type="submission" date="2022-11" db="UniProtKB">
        <authorList>
            <consortium name="WormBaseParasite"/>
        </authorList>
    </citation>
    <scope>IDENTIFICATION</scope>
</reference>
<feature type="domain" description="Reverse transcriptase" evidence="1">
    <location>
        <begin position="1"/>
        <end position="268"/>
    </location>
</feature>
<dbReference type="PANTHER" id="PTHR33332">
    <property type="entry name" value="REVERSE TRANSCRIPTASE DOMAIN-CONTAINING PROTEIN"/>
    <property type="match status" value="1"/>
</dbReference>
<dbReference type="AlphaFoldDB" id="A0A914YZW6"/>
<dbReference type="PROSITE" id="PS50878">
    <property type="entry name" value="RT_POL"/>
    <property type="match status" value="1"/>
</dbReference>
<dbReference type="Pfam" id="PF00078">
    <property type="entry name" value="RVT_1"/>
    <property type="match status" value="1"/>
</dbReference>
<accession>A0A914YZW6</accession>
<protein>
    <submittedName>
        <fullName evidence="3">Reverse transcriptase domain-containing protein</fullName>
    </submittedName>
</protein>
<name>A0A914YZW6_9BILA</name>
<evidence type="ECO:0000313" key="2">
    <source>
        <dbReference type="Proteomes" id="UP000887577"/>
    </source>
</evidence>
<dbReference type="WBParaSite" id="PSU_v2.g5470.t1">
    <property type="protein sequence ID" value="PSU_v2.g5470.t1"/>
    <property type="gene ID" value="PSU_v2.g5470"/>
</dbReference>
<keyword evidence="2" id="KW-1185">Reference proteome</keyword>
<dbReference type="Proteomes" id="UP000887577">
    <property type="component" value="Unplaced"/>
</dbReference>
<dbReference type="PRINTS" id="PR01345">
    <property type="entry name" value="CERVTRCPTASE"/>
</dbReference>
<evidence type="ECO:0000313" key="3">
    <source>
        <dbReference type="WBParaSite" id="PSU_v2.g5470.t1"/>
    </source>
</evidence>
<dbReference type="InterPro" id="IPR000477">
    <property type="entry name" value="RT_dom"/>
</dbReference>
<evidence type="ECO:0000259" key="1">
    <source>
        <dbReference type="PROSITE" id="PS50878"/>
    </source>
</evidence>
<proteinExistence type="predicted"/>